<dbReference type="Pfam" id="PF01078">
    <property type="entry name" value="Mg_chelatase"/>
    <property type="match status" value="1"/>
</dbReference>
<comment type="caution">
    <text evidence="3">The sequence shown here is derived from an EMBL/GenBank/DDBJ whole genome shotgun (WGS) entry which is preliminary data.</text>
</comment>
<dbReference type="InterPro" id="IPR025158">
    <property type="entry name" value="Mg_chelat-rel_C"/>
</dbReference>
<gene>
    <name evidence="3" type="ORF">FE782_22945</name>
</gene>
<dbReference type="Proteomes" id="UP000309676">
    <property type="component" value="Unassembled WGS sequence"/>
</dbReference>
<protein>
    <submittedName>
        <fullName evidence="3">ATP-binding protein</fullName>
    </submittedName>
</protein>
<keyword evidence="3" id="KW-0067">ATP-binding</keyword>
<dbReference type="InterPro" id="IPR004482">
    <property type="entry name" value="Mg_chelat-rel"/>
</dbReference>
<dbReference type="RefSeq" id="WP_138196683.1">
    <property type="nucleotide sequence ID" value="NZ_VCIW01000018.1"/>
</dbReference>
<dbReference type="Pfam" id="PF13335">
    <property type="entry name" value="Mg_chelatase_C"/>
    <property type="match status" value="1"/>
</dbReference>
<proteinExistence type="inferred from homology"/>
<reference evidence="3 4" key="1">
    <citation type="submission" date="2019-05" db="EMBL/GenBank/DDBJ databases">
        <authorList>
            <person name="Narsing Rao M.P."/>
            <person name="Li W.J."/>
        </authorList>
    </citation>
    <scope>NUCLEOTIDE SEQUENCE [LARGE SCALE GENOMIC DNA]</scope>
    <source>
        <strain evidence="3 4">SYSU_K30003</strain>
    </source>
</reference>
<dbReference type="InterPro" id="IPR027417">
    <property type="entry name" value="P-loop_NTPase"/>
</dbReference>
<dbReference type="Gene3D" id="3.30.230.10">
    <property type="match status" value="1"/>
</dbReference>
<dbReference type="PANTHER" id="PTHR32039">
    <property type="entry name" value="MAGNESIUM-CHELATASE SUBUNIT CHLI"/>
    <property type="match status" value="1"/>
</dbReference>
<feature type="domain" description="AAA+ ATPase" evidence="2">
    <location>
        <begin position="214"/>
        <end position="399"/>
    </location>
</feature>
<dbReference type="OrthoDB" id="9813147at2"/>
<dbReference type="InterPro" id="IPR003593">
    <property type="entry name" value="AAA+_ATPase"/>
</dbReference>
<dbReference type="GO" id="GO:0005524">
    <property type="term" value="F:ATP binding"/>
    <property type="evidence" value="ECO:0007669"/>
    <property type="project" value="UniProtKB-KW"/>
</dbReference>
<keyword evidence="4" id="KW-1185">Reference proteome</keyword>
<dbReference type="SUPFAM" id="SSF54211">
    <property type="entry name" value="Ribosomal protein S5 domain 2-like"/>
    <property type="match status" value="1"/>
</dbReference>
<comment type="similarity">
    <text evidence="1">Belongs to the Mg-chelatase subunits D/I family. ComM subfamily.</text>
</comment>
<name>A0A5R9GAV2_9BACL</name>
<dbReference type="InterPro" id="IPR020568">
    <property type="entry name" value="Ribosomal_Su5_D2-typ_SF"/>
</dbReference>
<dbReference type="SUPFAM" id="SSF52540">
    <property type="entry name" value="P-loop containing nucleoside triphosphate hydrolases"/>
    <property type="match status" value="1"/>
</dbReference>
<dbReference type="Pfam" id="PF13541">
    <property type="entry name" value="ChlI"/>
    <property type="match status" value="1"/>
</dbReference>
<accession>A0A5R9GAV2</accession>
<dbReference type="NCBIfam" id="TIGR00368">
    <property type="entry name" value="YifB family Mg chelatase-like AAA ATPase"/>
    <property type="match status" value="1"/>
</dbReference>
<dbReference type="PANTHER" id="PTHR32039:SF7">
    <property type="entry name" value="COMPETENCE PROTEIN COMM"/>
    <property type="match status" value="1"/>
</dbReference>
<dbReference type="InterPro" id="IPR000523">
    <property type="entry name" value="Mg_chelatse_chII-like_cat_dom"/>
</dbReference>
<evidence type="ECO:0000259" key="2">
    <source>
        <dbReference type="SMART" id="SM00382"/>
    </source>
</evidence>
<dbReference type="InterPro" id="IPR014721">
    <property type="entry name" value="Ribsml_uS5_D2-typ_fold_subgr"/>
</dbReference>
<organism evidence="3 4">
    <name type="scientific">Paenibacillus antri</name>
    <dbReference type="NCBI Taxonomy" id="2582848"/>
    <lineage>
        <taxon>Bacteria</taxon>
        <taxon>Bacillati</taxon>
        <taxon>Bacillota</taxon>
        <taxon>Bacilli</taxon>
        <taxon>Bacillales</taxon>
        <taxon>Paenibacillaceae</taxon>
        <taxon>Paenibacillus</taxon>
    </lineage>
</organism>
<dbReference type="InterPro" id="IPR045006">
    <property type="entry name" value="CHLI-like"/>
</dbReference>
<dbReference type="AlphaFoldDB" id="A0A5R9GAV2"/>
<dbReference type="SMART" id="SM00382">
    <property type="entry name" value="AAA"/>
    <property type="match status" value="1"/>
</dbReference>
<sequence>MYGTCYGACMHGIDGRTVTVEIDLANGLPAFSIVGLPDNAVRESTERVRAALKNGGFEFPMRRITVNLAPADVRKEGASFDLAIAVGILLASGQWPASVADGAMFLGELSLLGDVRPVPGVLSMALAAKDAGLARIVVPAENAREASLAGGIDVVPVARLRDVLDAALGVDYAGEQSRTADDRNAAAGDSDELDFSDVVGQMQSKRALAIAAAGRHNIVFIGPPGSGKTMLMRRLATILPPLEDDEALEVTKIYSASGQLADRGALVRRRPFRSPHHTISPQGLIGGGATPRPGEASLAHRGVLFLDELPEFPRTALESLRQPLEDGAVTIARARGAFTYPARFALAGTMNPCPCGYDGYEEGGRSCTCSLPRKLAYLSRLSGPLMDRIDMTMDVPRLRPEEAELRMREGEYGALGGPRWDTKSLIRLVDKARAAQRERYAGLGIRSNAELSGKLLHRFCRLGAEASGKLMRAYGALEFSARAHDRVLKVARTIADAEGSERIEPEHMNEALTYRALDFRRQRLRDGDMKEATSPAGGD</sequence>
<dbReference type="Gene3D" id="3.40.50.300">
    <property type="entry name" value="P-loop containing nucleotide triphosphate hydrolases"/>
    <property type="match status" value="1"/>
</dbReference>
<evidence type="ECO:0000313" key="4">
    <source>
        <dbReference type="Proteomes" id="UP000309676"/>
    </source>
</evidence>
<evidence type="ECO:0000256" key="1">
    <source>
        <dbReference type="ARBA" id="ARBA00006354"/>
    </source>
</evidence>
<evidence type="ECO:0000313" key="3">
    <source>
        <dbReference type="EMBL" id="TLS49863.1"/>
    </source>
</evidence>
<dbReference type="EMBL" id="VCIW01000018">
    <property type="protein sequence ID" value="TLS49863.1"/>
    <property type="molecule type" value="Genomic_DNA"/>
</dbReference>
<keyword evidence="3" id="KW-0547">Nucleotide-binding</keyword>